<dbReference type="GeneID" id="79267124"/>
<dbReference type="EC" id="2.8.1.12" evidence="1"/>
<dbReference type="SUPFAM" id="SSF54690">
    <property type="entry name" value="Molybdopterin synthase subunit MoaE"/>
    <property type="match status" value="1"/>
</dbReference>
<accession>A0ABD5ZPT5</accession>
<dbReference type="EMBL" id="JBHTAP010000001">
    <property type="protein sequence ID" value="MFC7235431.1"/>
    <property type="molecule type" value="Genomic_DNA"/>
</dbReference>
<comment type="caution">
    <text evidence="1">The sequence shown here is derived from an EMBL/GenBank/DDBJ whole genome shotgun (WGS) entry which is preliminary data.</text>
</comment>
<gene>
    <name evidence="1" type="ORF">ACFQJ4_08910</name>
</gene>
<dbReference type="InterPro" id="IPR036563">
    <property type="entry name" value="MoaE_sf"/>
</dbReference>
<dbReference type="Proteomes" id="UP001596398">
    <property type="component" value="Unassembled WGS sequence"/>
</dbReference>
<proteinExistence type="predicted"/>
<dbReference type="InterPro" id="IPR003448">
    <property type="entry name" value="Mopterin_biosynth_MoaE"/>
</dbReference>
<evidence type="ECO:0000313" key="1">
    <source>
        <dbReference type="EMBL" id="MFC7235431.1"/>
    </source>
</evidence>
<dbReference type="GO" id="GO:0030366">
    <property type="term" value="F:molybdopterin synthase activity"/>
    <property type="evidence" value="ECO:0007669"/>
    <property type="project" value="UniProtKB-EC"/>
</dbReference>
<dbReference type="Pfam" id="PF02391">
    <property type="entry name" value="MoaE"/>
    <property type="match status" value="1"/>
</dbReference>
<sequence length="265" mass="28436">MYTLGIDGPDAGAATDRIAAALDGRVAVVRHLVEDGAVGAAAATPATTYDLGDGWRATGDDDLSLDGALDRLAPDHDYALAVGFPKARIPQVALGGVDVADELVRVPDADALDLDAVVEALHDRPERETLDSLVARVKRSPDADRAGAVATFTGRVRARDAADDAPTEYLEFEMYDGVAQRTMRRIEAELEERDGVLAVAMHHRQGVIPDGEDIVFVVVLAGHRGEAFETVSDGIDRLKDEVPIFKKEVTAEETFWVHEAERDGA</sequence>
<dbReference type="Gene3D" id="3.90.1170.40">
    <property type="entry name" value="Molybdopterin biosynthesis MoaE subunit"/>
    <property type="match status" value="1"/>
</dbReference>
<dbReference type="AlphaFoldDB" id="A0ABD5ZPT5"/>
<dbReference type="PANTHER" id="PTHR23404">
    <property type="entry name" value="MOLYBDOPTERIN SYNTHASE RELATED"/>
    <property type="match status" value="1"/>
</dbReference>
<dbReference type="NCBIfam" id="NF011061">
    <property type="entry name" value="PRK14493.1"/>
    <property type="match status" value="1"/>
</dbReference>
<keyword evidence="1" id="KW-0808">Transferase</keyword>
<evidence type="ECO:0000313" key="2">
    <source>
        <dbReference type="Proteomes" id="UP001596398"/>
    </source>
</evidence>
<reference evidence="1 2" key="1">
    <citation type="journal article" date="2019" name="Int. J. Syst. Evol. Microbiol.">
        <title>The Global Catalogue of Microorganisms (GCM) 10K type strain sequencing project: providing services to taxonomists for standard genome sequencing and annotation.</title>
        <authorList>
            <consortium name="The Broad Institute Genomics Platform"/>
            <consortium name="The Broad Institute Genome Sequencing Center for Infectious Disease"/>
            <person name="Wu L."/>
            <person name="Ma J."/>
        </authorList>
    </citation>
    <scope>NUCLEOTIDE SEQUENCE [LARGE SCALE GENOMIC DNA]</scope>
    <source>
        <strain evidence="1 2">DT85</strain>
    </source>
</reference>
<protein>
    <submittedName>
        <fullName evidence="1">Molybdopterin synthase</fullName>
        <ecNumber evidence="1">2.8.1.12</ecNumber>
    </submittedName>
</protein>
<name>A0ABD5ZPT5_9EURY</name>
<organism evidence="1 2">
    <name type="scientific">Halosegnis marinus</name>
    <dbReference type="NCBI Taxonomy" id="3034023"/>
    <lineage>
        <taxon>Archaea</taxon>
        <taxon>Methanobacteriati</taxon>
        <taxon>Methanobacteriota</taxon>
        <taxon>Stenosarchaea group</taxon>
        <taxon>Halobacteria</taxon>
        <taxon>Halobacteriales</taxon>
        <taxon>Natronomonadaceae</taxon>
        <taxon>Halosegnis</taxon>
    </lineage>
</organism>
<dbReference type="GO" id="GO:0032324">
    <property type="term" value="P:molybdopterin cofactor biosynthetic process"/>
    <property type="evidence" value="ECO:0007669"/>
    <property type="project" value="UniProtKB-ARBA"/>
</dbReference>
<dbReference type="RefSeq" id="WP_276233560.1">
    <property type="nucleotide sequence ID" value="NZ_CP119802.1"/>
</dbReference>
<dbReference type="CDD" id="cd00756">
    <property type="entry name" value="MoaE"/>
    <property type="match status" value="1"/>
</dbReference>
<keyword evidence="2" id="KW-1185">Reference proteome</keyword>